<sequence>MSKEESYVAKWRTVEGEVQSKRFQSSSYPRVETHGETISPDNEPPLLDVYADDKRVLTIHGERFIHISREG</sequence>
<dbReference type="RefSeq" id="YP_007378985.1">
    <property type="nucleotide sequence ID" value="NC_020158.1"/>
</dbReference>
<dbReference type="Proteomes" id="UP000011137">
    <property type="component" value="Segment"/>
</dbReference>
<reference evidence="2 3" key="1">
    <citation type="journal article" date="2013" name="J. Virol.">
        <title>Insights into head-tailed viruses infecting extremely halophilic archaea.</title>
        <authorList>
            <person name="Pietila M.K."/>
            <person name="Laurinmaki P."/>
            <person name="Russell D.A."/>
            <person name="Ko C.C."/>
            <person name="Jacobs-Sera D."/>
            <person name="Butcher S.J."/>
            <person name="Bamford D.H."/>
            <person name="Hendrix R.W."/>
        </authorList>
    </citation>
    <scope>NUCLEOTIDE SEQUENCE [LARGE SCALE GENOMIC DNA]</scope>
</reference>
<dbReference type="KEGG" id="vg:14477321"/>
<proteinExistence type="predicted"/>
<dbReference type="OrthoDB" id="35978at10239"/>
<feature type="region of interest" description="Disordered" evidence="1">
    <location>
        <begin position="25"/>
        <end position="45"/>
    </location>
</feature>
<organism evidence="2 3">
    <name type="scientific">Haloarcula vallismortis tailed virus 1</name>
    <dbReference type="NCBI Taxonomy" id="1262528"/>
    <lineage>
        <taxon>Viruses</taxon>
        <taxon>Duplodnaviria</taxon>
        <taxon>Heunggongvirae</taxon>
        <taxon>Uroviricota</taxon>
        <taxon>Caudoviricetes</taxon>
        <taxon>Thumleimavirales</taxon>
        <taxon>Druskaviridae</taxon>
        <taxon>Tredecimvirus</taxon>
        <taxon>Tredecimvirus thailandense</taxon>
        <taxon>Tredecimvirus HVTV1</taxon>
    </lineage>
</organism>
<dbReference type="EMBL" id="KC117377">
    <property type="protein sequence ID" value="AGC34449.1"/>
    <property type="molecule type" value="Genomic_DNA"/>
</dbReference>
<keyword evidence="3" id="KW-1185">Reference proteome</keyword>
<accession>L7TGW2</accession>
<evidence type="ECO:0000256" key="1">
    <source>
        <dbReference type="SAM" id="MobiDB-lite"/>
    </source>
</evidence>
<dbReference type="GeneID" id="14477321"/>
<evidence type="ECO:0000313" key="3">
    <source>
        <dbReference type="Proteomes" id="UP000011137"/>
    </source>
</evidence>
<name>L7TGW2_9CAUD</name>
<evidence type="ECO:0000313" key="2">
    <source>
        <dbReference type="EMBL" id="AGC34449.1"/>
    </source>
</evidence>
<protein>
    <submittedName>
        <fullName evidence="2">Uncharacterized protein</fullName>
    </submittedName>
</protein>
<gene>
    <name evidence="2" type="primary">80</name>
    <name evidence="2" type="ORF">HVTV1_80</name>
</gene>